<dbReference type="Proteomes" id="UP000254425">
    <property type="component" value="Chromosome"/>
</dbReference>
<gene>
    <name evidence="2" type="ORF">DVA86_27825</name>
</gene>
<sequence>MLGDAGSVGTGVLFTVMYFSLLLCGYEVGRSHESGFVSGADRRGFAQLPELAPPTTRGGQA</sequence>
<keyword evidence="1" id="KW-0472">Membrane</keyword>
<feature type="transmembrane region" description="Helical" evidence="1">
    <location>
        <begin position="6"/>
        <end position="26"/>
    </location>
</feature>
<proteinExistence type="predicted"/>
<name>A0A345XW51_9ACTN</name>
<organism evidence="2 3">
    <name type="scientific">Streptomyces armeniacus</name>
    <dbReference type="NCBI Taxonomy" id="83291"/>
    <lineage>
        <taxon>Bacteria</taxon>
        <taxon>Bacillati</taxon>
        <taxon>Actinomycetota</taxon>
        <taxon>Actinomycetes</taxon>
        <taxon>Kitasatosporales</taxon>
        <taxon>Streptomycetaceae</taxon>
        <taxon>Streptomyces</taxon>
    </lineage>
</organism>
<keyword evidence="1" id="KW-0812">Transmembrane</keyword>
<evidence type="ECO:0000313" key="2">
    <source>
        <dbReference type="EMBL" id="AXK35867.1"/>
    </source>
</evidence>
<dbReference type="KEGG" id="sarm:DVA86_27825"/>
<keyword evidence="1" id="KW-1133">Transmembrane helix</keyword>
<protein>
    <submittedName>
        <fullName evidence="2">Uncharacterized protein</fullName>
    </submittedName>
</protein>
<reference evidence="2 3" key="1">
    <citation type="submission" date="2018-07" db="EMBL/GenBank/DDBJ databases">
        <title>Draft genome of the type strain Streptomyces armeniacus ATCC 15676.</title>
        <authorList>
            <person name="Labana P."/>
            <person name="Gosse J.T."/>
            <person name="Boddy C.N."/>
        </authorList>
    </citation>
    <scope>NUCLEOTIDE SEQUENCE [LARGE SCALE GENOMIC DNA]</scope>
    <source>
        <strain evidence="2 3">ATCC 15676</strain>
    </source>
</reference>
<evidence type="ECO:0000313" key="3">
    <source>
        <dbReference type="Proteomes" id="UP000254425"/>
    </source>
</evidence>
<evidence type="ECO:0000256" key="1">
    <source>
        <dbReference type="SAM" id="Phobius"/>
    </source>
</evidence>
<dbReference type="AlphaFoldDB" id="A0A345XW51"/>
<dbReference type="EMBL" id="CP031320">
    <property type="protein sequence ID" value="AXK35867.1"/>
    <property type="molecule type" value="Genomic_DNA"/>
</dbReference>
<accession>A0A345XW51</accession>
<keyword evidence="3" id="KW-1185">Reference proteome</keyword>